<dbReference type="InterPro" id="IPR002403">
    <property type="entry name" value="Cyt_P450_E_grp-IV"/>
</dbReference>
<evidence type="ECO:0000256" key="4">
    <source>
        <dbReference type="ARBA" id="ARBA00023002"/>
    </source>
</evidence>
<dbReference type="GO" id="GO:0004497">
    <property type="term" value="F:monooxygenase activity"/>
    <property type="evidence" value="ECO:0007669"/>
    <property type="project" value="UniProtKB-KW"/>
</dbReference>
<keyword evidence="5 6" id="KW-0408">Iron</keyword>
<proteinExistence type="inferred from homology"/>
<dbReference type="EMBL" id="JAAAJB010000005">
    <property type="protein sequence ID" value="KAG0270453.1"/>
    <property type="molecule type" value="Genomic_DNA"/>
</dbReference>
<evidence type="ECO:0000256" key="3">
    <source>
        <dbReference type="ARBA" id="ARBA00022723"/>
    </source>
</evidence>
<evidence type="ECO:0000256" key="7">
    <source>
        <dbReference type="RuleBase" id="RU000461"/>
    </source>
</evidence>
<keyword evidence="4 7" id="KW-0560">Oxidoreductase</keyword>
<dbReference type="GO" id="GO:0006629">
    <property type="term" value="P:lipid metabolic process"/>
    <property type="evidence" value="ECO:0007669"/>
    <property type="project" value="UniProtKB-ARBA"/>
</dbReference>
<dbReference type="InterPro" id="IPR036396">
    <property type="entry name" value="Cyt_P450_sf"/>
</dbReference>
<comment type="cofactor">
    <cofactor evidence="1 6">
        <name>heme</name>
        <dbReference type="ChEBI" id="CHEBI:30413"/>
    </cofactor>
</comment>
<dbReference type="Proteomes" id="UP000807716">
    <property type="component" value="Unassembled WGS sequence"/>
</dbReference>
<feature type="binding site" description="axial binding residue" evidence="6">
    <location>
        <position position="455"/>
    </location>
    <ligand>
        <name>heme</name>
        <dbReference type="ChEBI" id="CHEBI:30413"/>
    </ligand>
    <ligandPart>
        <name>Fe</name>
        <dbReference type="ChEBI" id="CHEBI:18248"/>
    </ligandPart>
</feature>
<dbReference type="InterPro" id="IPR001128">
    <property type="entry name" value="Cyt_P450"/>
</dbReference>
<dbReference type="Pfam" id="PF00067">
    <property type="entry name" value="p450"/>
    <property type="match status" value="1"/>
</dbReference>
<organism evidence="8 9">
    <name type="scientific">Actinomortierella ambigua</name>
    <dbReference type="NCBI Taxonomy" id="1343610"/>
    <lineage>
        <taxon>Eukaryota</taxon>
        <taxon>Fungi</taxon>
        <taxon>Fungi incertae sedis</taxon>
        <taxon>Mucoromycota</taxon>
        <taxon>Mortierellomycotina</taxon>
        <taxon>Mortierellomycetes</taxon>
        <taxon>Mortierellales</taxon>
        <taxon>Mortierellaceae</taxon>
        <taxon>Actinomortierella</taxon>
    </lineage>
</organism>
<dbReference type="PRINTS" id="PR00465">
    <property type="entry name" value="EP450IV"/>
</dbReference>
<dbReference type="GO" id="GO:0016705">
    <property type="term" value="F:oxidoreductase activity, acting on paired donors, with incorporation or reduction of molecular oxygen"/>
    <property type="evidence" value="ECO:0007669"/>
    <property type="project" value="InterPro"/>
</dbReference>
<keyword evidence="9" id="KW-1185">Reference proteome</keyword>
<evidence type="ECO:0000256" key="1">
    <source>
        <dbReference type="ARBA" id="ARBA00001971"/>
    </source>
</evidence>
<evidence type="ECO:0000313" key="8">
    <source>
        <dbReference type="EMBL" id="KAG0270453.1"/>
    </source>
</evidence>
<keyword evidence="6 7" id="KW-0349">Heme</keyword>
<evidence type="ECO:0000256" key="6">
    <source>
        <dbReference type="PIRSR" id="PIRSR602403-1"/>
    </source>
</evidence>
<accession>A0A9P6UD92</accession>
<sequence length="510" mass="59000">MQSTVTQTLIKLLTRKNLSRLLGLYIAWILLKYRRTALGTTHRKDLPGPRGWPLLGNLVSIITVPLTQIGEYNMSMHEKYGKVYSFTVPFKGRMIHINDVEILDHVLRTNFWAYEKGPMLQQTLADLLGRGIFSADGAHWKWQRKMASNIFNVRAFRDYTSNVFTHEAKIVIEYFNKMADEGKVVDMQEIFYKFTLDSFGEVSFGQSFGCLLHPEREVEFAAAFDRLNTIVFDRVIRADWKIREAVLGLQKQVQHDKAIITDFAYNVIRERRQQGYHKQHRDLLQLCMDYTDDQGQPLSDEMLKDMVLNFIIAGRDTTAQALTWMFWSMHARATKDAAEIQAKMRHEIDSVLQNEDPTYETTKKMKYAEACMYEALRLYPSVPRNIKECVQDDVWPDGTKVEKGTFVLWSPWIMGRTTAIWGQDATEYRPERWVESASKPSPAQFPAFHVGPRICLGQQFATIEGITLASMLFAHFEFELVDPERKPGYVPGLTMPMDGGLPVRIKRRQK</sequence>
<dbReference type="AlphaFoldDB" id="A0A9P6UD92"/>
<evidence type="ECO:0000313" key="9">
    <source>
        <dbReference type="Proteomes" id="UP000807716"/>
    </source>
</evidence>
<protein>
    <recommendedName>
        <fullName evidence="10">Cytochrome P450</fullName>
    </recommendedName>
</protein>
<comment type="similarity">
    <text evidence="2 7">Belongs to the cytochrome P450 family.</text>
</comment>
<dbReference type="GO" id="GO:0005506">
    <property type="term" value="F:iron ion binding"/>
    <property type="evidence" value="ECO:0007669"/>
    <property type="project" value="InterPro"/>
</dbReference>
<dbReference type="PROSITE" id="PS00086">
    <property type="entry name" value="CYTOCHROME_P450"/>
    <property type="match status" value="1"/>
</dbReference>
<keyword evidence="3 6" id="KW-0479">Metal-binding</keyword>
<evidence type="ECO:0008006" key="10">
    <source>
        <dbReference type="Google" id="ProtNLM"/>
    </source>
</evidence>
<dbReference type="InterPro" id="IPR017972">
    <property type="entry name" value="Cyt_P450_CS"/>
</dbReference>
<reference evidence="8" key="1">
    <citation type="journal article" date="2020" name="Fungal Divers.">
        <title>Resolving the Mortierellaceae phylogeny through synthesis of multi-gene phylogenetics and phylogenomics.</title>
        <authorList>
            <person name="Vandepol N."/>
            <person name="Liber J."/>
            <person name="Desiro A."/>
            <person name="Na H."/>
            <person name="Kennedy M."/>
            <person name="Barry K."/>
            <person name="Grigoriev I.V."/>
            <person name="Miller A.N."/>
            <person name="O'Donnell K."/>
            <person name="Stajich J.E."/>
            <person name="Bonito G."/>
        </authorList>
    </citation>
    <scope>NUCLEOTIDE SEQUENCE</scope>
    <source>
        <strain evidence="8">BC1065</strain>
    </source>
</reference>
<dbReference type="PANTHER" id="PTHR24296">
    <property type="entry name" value="CYTOCHROME P450"/>
    <property type="match status" value="1"/>
</dbReference>
<gene>
    <name evidence="8" type="ORF">DFQ27_006665</name>
</gene>
<name>A0A9P6UD92_9FUNG</name>
<comment type="caution">
    <text evidence="8">The sequence shown here is derived from an EMBL/GenBank/DDBJ whole genome shotgun (WGS) entry which is preliminary data.</text>
</comment>
<evidence type="ECO:0000256" key="2">
    <source>
        <dbReference type="ARBA" id="ARBA00010617"/>
    </source>
</evidence>
<dbReference type="SUPFAM" id="SSF48264">
    <property type="entry name" value="Cytochrome P450"/>
    <property type="match status" value="1"/>
</dbReference>
<dbReference type="GO" id="GO:0020037">
    <property type="term" value="F:heme binding"/>
    <property type="evidence" value="ECO:0007669"/>
    <property type="project" value="InterPro"/>
</dbReference>
<evidence type="ECO:0000256" key="5">
    <source>
        <dbReference type="ARBA" id="ARBA00023004"/>
    </source>
</evidence>
<keyword evidence="7" id="KW-0503">Monooxygenase</keyword>
<dbReference type="Gene3D" id="1.10.630.10">
    <property type="entry name" value="Cytochrome P450"/>
    <property type="match status" value="1"/>
</dbReference>
<dbReference type="OrthoDB" id="1470350at2759"/>
<dbReference type="PRINTS" id="PR00385">
    <property type="entry name" value="P450"/>
</dbReference>